<gene>
    <name evidence="1" type="ORF">BCR25_08025</name>
</gene>
<dbReference type="AlphaFoldDB" id="A0A1E5GIQ7"/>
<dbReference type="OrthoDB" id="2193724at2"/>
<dbReference type="RefSeq" id="WP_069664176.1">
    <property type="nucleotide sequence ID" value="NZ_JBHUJJ010000001.1"/>
</dbReference>
<evidence type="ECO:0000313" key="1">
    <source>
        <dbReference type="EMBL" id="OEG12475.1"/>
    </source>
</evidence>
<comment type="caution">
    <text evidence="1">The sequence shown here is derived from an EMBL/GenBank/DDBJ whole genome shotgun (WGS) entry which is preliminary data.</text>
</comment>
<keyword evidence="2" id="KW-1185">Reference proteome</keyword>
<evidence type="ECO:0000313" key="2">
    <source>
        <dbReference type="Proteomes" id="UP000095094"/>
    </source>
</evidence>
<proteinExistence type="predicted"/>
<dbReference type="Proteomes" id="UP000095094">
    <property type="component" value="Unassembled WGS sequence"/>
</dbReference>
<organism evidence="1 2">
    <name type="scientific">Enterococcus termitis</name>
    <dbReference type="NCBI Taxonomy" id="332950"/>
    <lineage>
        <taxon>Bacteria</taxon>
        <taxon>Bacillati</taxon>
        <taxon>Bacillota</taxon>
        <taxon>Bacilli</taxon>
        <taxon>Lactobacillales</taxon>
        <taxon>Enterococcaceae</taxon>
        <taxon>Enterococcus</taxon>
    </lineage>
</organism>
<sequence>MSKKLVTCGKCGEYTPVVYRTKYLGSGIQHTYAVCQSCGDKVTVYYTDKELRQLLKRQEKTPYGPKKVALAETINNKMNELKERYG</sequence>
<reference evidence="2" key="1">
    <citation type="submission" date="2016-09" db="EMBL/GenBank/DDBJ databases">
        <authorList>
            <person name="Gulvik C.A."/>
        </authorList>
    </citation>
    <scope>NUCLEOTIDE SEQUENCE [LARGE SCALE GENOMIC DNA]</scope>
    <source>
        <strain evidence="2">LMG 8895</strain>
    </source>
</reference>
<accession>A0A1E5GIQ7</accession>
<protein>
    <submittedName>
        <fullName evidence="1">Uncharacterized protein</fullName>
    </submittedName>
</protein>
<dbReference type="EMBL" id="MIJY01000034">
    <property type="protein sequence ID" value="OEG12475.1"/>
    <property type="molecule type" value="Genomic_DNA"/>
</dbReference>
<name>A0A1E5GIQ7_9ENTE</name>